<dbReference type="RefSeq" id="WP_099106248.1">
    <property type="nucleotide sequence ID" value="NZ_JAATJF010000001.1"/>
</dbReference>
<dbReference type="OrthoDB" id="287587at2"/>
<dbReference type="InterPro" id="IPR036386">
    <property type="entry name" value="HscB_C_sf"/>
</dbReference>
<accession>A0A2G0CF80</accession>
<dbReference type="EMBL" id="PDLO01000003">
    <property type="protein sequence ID" value="PHK98638.1"/>
    <property type="molecule type" value="Genomic_DNA"/>
</dbReference>
<dbReference type="PANTHER" id="PTHR14021:SF15">
    <property type="entry name" value="IRON-SULFUR CLUSTER CO-CHAPERONE PROTEIN HSCB"/>
    <property type="match status" value="1"/>
</dbReference>
<dbReference type="SUPFAM" id="SSF46565">
    <property type="entry name" value="Chaperone J-domain"/>
    <property type="match status" value="1"/>
</dbReference>
<dbReference type="Pfam" id="PF07743">
    <property type="entry name" value="HSCB_C"/>
    <property type="match status" value="1"/>
</dbReference>
<dbReference type="InterPro" id="IPR001623">
    <property type="entry name" value="DnaJ_domain"/>
</dbReference>
<proteinExistence type="inferred from homology"/>
<sequence length="168" mass="19695">MNYFSFFGLRPSPRVDQAALKRSFYANSKRFHPDFHTLKDEEAQQEVLEKSTLNNQAYKVLADDDLRLKHLLEVKGVLGEEGSNQVPQDFLLEIMEVNEALMELEFEDDPSVRLKVTGLIDQLEADLDREVAPILESYDDETVSPQELEQLKDYYLKRRYLLRLREKI</sequence>
<dbReference type="GO" id="GO:0044571">
    <property type="term" value="P:[2Fe-2S] cluster assembly"/>
    <property type="evidence" value="ECO:0007669"/>
    <property type="project" value="InterPro"/>
</dbReference>
<comment type="caution">
    <text evidence="5">The sequence shown here is derived from an EMBL/GenBank/DDBJ whole genome shotgun (WGS) entry which is preliminary data.</text>
</comment>
<keyword evidence="6" id="KW-1185">Reference proteome</keyword>
<gene>
    <name evidence="5" type="ORF">CGL56_09205</name>
</gene>
<dbReference type="AlphaFoldDB" id="A0A2G0CF80"/>
<dbReference type="PANTHER" id="PTHR14021">
    <property type="entry name" value="IRON-SULFUR CLUSTER CO-CHAPERONE PROTEIN HSCB"/>
    <property type="match status" value="1"/>
</dbReference>
<evidence type="ECO:0000256" key="2">
    <source>
        <dbReference type="ARBA" id="ARBA00023186"/>
    </source>
</evidence>
<evidence type="ECO:0000259" key="4">
    <source>
        <dbReference type="PROSITE" id="PS50076"/>
    </source>
</evidence>
<comment type="function">
    <text evidence="3">Co-chaperone involved in the maturation of iron-sulfur cluster-containing proteins. Seems to help targeting proteins to be folded toward HscA.</text>
</comment>
<dbReference type="InterPro" id="IPR036869">
    <property type="entry name" value="J_dom_sf"/>
</dbReference>
<dbReference type="GO" id="GO:0001671">
    <property type="term" value="F:ATPase activator activity"/>
    <property type="evidence" value="ECO:0007669"/>
    <property type="project" value="InterPro"/>
</dbReference>
<organism evidence="5 6">
    <name type="scientific">Neolewinella marina</name>
    <dbReference type="NCBI Taxonomy" id="438751"/>
    <lineage>
        <taxon>Bacteria</taxon>
        <taxon>Pseudomonadati</taxon>
        <taxon>Bacteroidota</taxon>
        <taxon>Saprospiria</taxon>
        <taxon>Saprospirales</taxon>
        <taxon>Lewinellaceae</taxon>
        <taxon>Neolewinella</taxon>
    </lineage>
</organism>
<keyword evidence="2" id="KW-0143">Chaperone</keyword>
<dbReference type="PROSITE" id="PS50076">
    <property type="entry name" value="DNAJ_2"/>
    <property type="match status" value="1"/>
</dbReference>
<dbReference type="GO" id="GO:0051087">
    <property type="term" value="F:protein-folding chaperone binding"/>
    <property type="evidence" value="ECO:0007669"/>
    <property type="project" value="InterPro"/>
</dbReference>
<dbReference type="InterPro" id="IPR009073">
    <property type="entry name" value="HscB_oligo_C"/>
</dbReference>
<dbReference type="InterPro" id="IPR004640">
    <property type="entry name" value="HscB"/>
</dbReference>
<dbReference type="Gene3D" id="1.10.287.110">
    <property type="entry name" value="DnaJ domain"/>
    <property type="match status" value="1"/>
</dbReference>
<feature type="domain" description="J" evidence="4">
    <location>
        <begin position="2"/>
        <end position="76"/>
    </location>
</feature>
<dbReference type="CDD" id="cd06257">
    <property type="entry name" value="DnaJ"/>
    <property type="match status" value="1"/>
</dbReference>
<dbReference type="Proteomes" id="UP000226437">
    <property type="component" value="Unassembled WGS sequence"/>
</dbReference>
<reference evidence="5 6" key="1">
    <citation type="submission" date="2017-10" db="EMBL/GenBank/DDBJ databases">
        <title>The draft genome sequence of Lewinella marina KCTC 32374.</title>
        <authorList>
            <person name="Wang K."/>
        </authorList>
    </citation>
    <scope>NUCLEOTIDE SEQUENCE [LARGE SCALE GENOMIC DNA]</scope>
    <source>
        <strain evidence="5 6">MKG-38</strain>
    </source>
</reference>
<name>A0A2G0CF80_9BACT</name>
<dbReference type="Gene3D" id="1.20.1280.20">
    <property type="entry name" value="HscB, C-terminal domain"/>
    <property type="match status" value="1"/>
</dbReference>
<comment type="similarity">
    <text evidence="1">Belongs to the HscB family.</text>
</comment>
<dbReference type="SUPFAM" id="SSF47144">
    <property type="entry name" value="HSC20 (HSCB), C-terminal oligomerisation domain"/>
    <property type="match status" value="1"/>
</dbReference>
<dbReference type="GO" id="GO:0051259">
    <property type="term" value="P:protein complex oligomerization"/>
    <property type="evidence" value="ECO:0007669"/>
    <property type="project" value="InterPro"/>
</dbReference>
<protein>
    <submittedName>
        <fullName evidence="5">Co-chaperone Hsc20</fullName>
    </submittedName>
</protein>
<evidence type="ECO:0000256" key="1">
    <source>
        <dbReference type="ARBA" id="ARBA00010476"/>
    </source>
</evidence>
<evidence type="ECO:0000313" key="6">
    <source>
        <dbReference type="Proteomes" id="UP000226437"/>
    </source>
</evidence>
<evidence type="ECO:0000256" key="3">
    <source>
        <dbReference type="ARBA" id="ARBA00025596"/>
    </source>
</evidence>
<dbReference type="SMART" id="SM00271">
    <property type="entry name" value="DnaJ"/>
    <property type="match status" value="1"/>
</dbReference>
<evidence type="ECO:0000313" key="5">
    <source>
        <dbReference type="EMBL" id="PHK98638.1"/>
    </source>
</evidence>